<organism evidence="2 3">
    <name type="scientific">Mya arenaria</name>
    <name type="common">Soft-shell clam</name>
    <dbReference type="NCBI Taxonomy" id="6604"/>
    <lineage>
        <taxon>Eukaryota</taxon>
        <taxon>Metazoa</taxon>
        <taxon>Spiralia</taxon>
        <taxon>Lophotrochozoa</taxon>
        <taxon>Mollusca</taxon>
        <taxon>Bivalvia</taxon>
        <taxon>Autobranchia</taxon>
        <taxon>Heteroconchia</taxon>
        <taxon>Euheterodonta</taxon>
        <taxon>Imparidentia</taxon>
        <taxon>Neoheterodontei</taxon>
        <taxon>Myida</taxon>
        <taxon>Myoidea</taxon>
        <taxon>Myidae</taxon>
        <taxon>Mya</taxon>
    </lineage>
</organism>
<evidence type="ECO:0000313" key="3">
    <source>
        <dbReference type="Proteomes" id="UP001164746"/>
    </source>
</evidence>
<name>A0ABY7F7G7_MYAAR</name>
<reference evidence="2" key="1">
    <citation type="submission" date="2022-11" db="EMBL/GenBank/DDBJ databases">
        <title>Centuries of genome instability and evolution in soft-shell clam transmissible cancer (bioRxiv).</title>
        <authorList>
            <person name="Hart S.F.M."/>
            <person name="Yonemitsu M.A."/>
            <person name="Giersch R.M."/>
            <person name="Beal B.F."/>
            <person name="Arriagada G."/>
            <person name="Davis B.W."/>
            <person name="Ostrander E.A."/>
            <person name="Goff S.P."/>
            <person name="Metzger M.J."/>
        </authorList>
    </citation>
    <scope>NUCLEOTIDE SEQUENCE</scope>
    <source>
        <strain evidence="2">MELC-2E11</strain>
        <tissue evidence="2">Siphon/mantle</tissue>
    </source>
</reference>
<feature type="region of interest" description="Disordered" evidence="1">
    <location>
        <begin position="287"/>
        <end position="311"/>
    </location>
</feature>
<evidence type="ECO:0000313" key="2">
    <source>
        <dbReference type="EMBL" id="WAR17905.1"/>
    </source>
</evidence>
<dbReference type="EMBL" id="CP111021">
    <property type="protein sequence ID" value="WAR17905.1"/>
    <property type="molecule type" value="Genomic_DNA"/>
</dbReference>
<gene>
    <name evidence="2" type="ORF">MAR_032499</name>
</gene>
<evidence type="ECO:0000256" key="1">
    <source>
        <dbReference type="SAM" id="MobiDB-lite"/>
    </source>
</evidence>
<feature type="compositionally biased region" description="Low complexity" evidence="1">
    <location>
        <begin position="302"/>
        <end position="311"/>
    </location>
</feature>
<dbReference type="Proteomes" id="UP001164746">
    <property type="component" value="Chromosome 10"/>
</dbReference>
<keyword evidence="3" id="KW-1185">Reference proteome</keyword>
<protein>
    <submittedName>
        <fullName evidence="2">Uncharacterized protein</fullName>
    </submittedName>
</protein>
<proteinExistence type="predicted"/>
<accession>A0ABY7F7G7</accession>
<sequence length="311" mass="35055">MGKRKKYERRKRSSSDSDEIYKRHELEKDADISVSDTLSAANSVLFEDVLPTFKETTVTMATGGQSDDIATIQDTLKEVSSRITKIMNSQDGLRQMLDSKLDKLKHDLTASIDNKISALRDDLAMNISRESNKIDQVHTTIQSLQSRMDAMENLPVNGIDNEGVGGAGPNTDIAALRTRMFVSLLAALCTRTAKSSSQRRTTRLRLWVTTSIESELPMPLGRPPLVMISFRDVEEKVLVLRNKYVLKDTAPYKQVFIKSSKSHAERLIELNARTLLRQLPQGKNFRVAANGRIRTRENNGRQNQPQPQDQQ</sequence>